<dbReference type="Gene3D" id="2.115.10.20">
    <property type="entry name" value="Glycosyl hydrolase domain, family 43"/>
    <property type="match status" value="1"/>
</dbReference>
<feature type="domain" description="Beta-xylosidase C-terminal Concanavalin A-like" evidence="5">
    <location>
        <begin position="333"/>
        <end position="516"/>
    </location>
</feature>
<evidence type="ECO:0000313" key="6">
    <source>
        <dbReference type="EMBL" id="MEW1976242.1"/>
    </source>
</evidence>
<dbReference type="Gene3D" id="2.60.120.200">
    <property type="match status" value="1"/>
</dbReference>
<dbReference type="InterPro" id="IPR051795">
    <property type="entry name" value="Glycosyl_Hydrlase_43"/>
</dbReference>
<dbReference type="PANTHER" id="PTHR42812:SF12">
    <property type="entry name" value="BETA-XYLOSIDASE-RELATED"/>
    <property type="match status" value="1"/>
</dbReference>
<organism evidence="6 7">
    <name type="scientific">Microbacterium profundi</name>
    <dbReference type="NCBI Taxonomy" id="450380"/>
    <lineage>
        <taxon>Bacteria</taxon>
        <taxon>Bacillati</taxon>
        <taxon>Actinomycetota</taxon>
        <taxon>Actinomycetes</taxon>
        <taxon>Micrococcales</taxon>
        <taxon>Microbacteriaceae</taxon>
        <taxon>Microbacterium</taxon>
    </lineage>
</organism>
<dbReference type="InterPro" id="IPR041542">
    <property type="entry name" value="GH43_C2"/>
</dbReference>
<gene>
    <name evidence="6" type="ORF">AB0301_14370</name>
</gene>
<dbReference type="Pfam" id="PF04616">
    <property type="entry name" value="Glyco_hydro_43"/>
    <property type="match status" value="1"/>
</dbReference>
<dbReference type="EMBL" id="JBFBMH010000025">
    <property type="protein sequence ID" value="MEW1976242.1"/>
    <property type="molecule type" value="Genomic_DNA"/>
</dbReference>
<evidence type="ECO:0000313" key="7">
    <source>
        <dbReference type="Proteomes" id="UP001553715"/>
    </source>
</evidence>
<keyword evidence="2 4" id="KW-0378">Hydrolase</keyword>
<dbReference type="InterPro" id="IPR006710">
    <property type="entry name" value="Glyco_hydro_43"/>
</dbReference>
<accession>A0ABV3LK03</accession>
<reference evidence="6 7" key="1">
    <citation type="submission" date="2024-06" db="EMBL/GenBank/DDBJ databases">
        <title>The Natural Products Discovery Center: Release of the First 8490 Sequenced Strains for Exploring Actinobacteria Biosynthetic Diversity.</title>
        <authorList>
            <person name="Kalkreuter E."/>
            <person name="Kautsar S.A."/>
            <person name="Yang D."/>
            <person name="Bader C.D."/>
            <person name="Teijaro C.N."/>
            <person name="Fluegel L."/>
            <person name="Davis C.M."/>
            <person name="Simpson J.R."/>
            <person name="Lauterbach L."/>
            <person name="Steele A.D."/>
            <person name="Gui C."/>
            <person name="Meng S."/>
            <person name="Li G."/>
            <person name="Viehrig K."/>
            <person name="Ye F."/>
            <person name="Su P."/>
            <person name="Kiefer A.F."/>
            <person name="Nichols A."/>
            <person name="Cepeda A.J."/>
            <person name="Yan W."/>
            <person name="Fan B."/>
            <person name="Jiang Y."/>
            <person name="Adhikari A."/>
            <person name="Zheng C.-J."/>
            <person name="Schuster L."/>
            <person name="Cowan T.M."/>
            <person name="Smanski M.J."/>
            <person name="Chevrette M.G."/>
            <person name="De Carvalho L.P.S."/>
            <person name="Shen B."/>
        </authorList>
    </citation>
    <scope>NUCLEOTIDE SEQUENCE [LARGE SCALE GENOMIC DNA]</scope>
    <source>
        <strain evidence="6 7">NPDC077434</strain>
    </source>
</reference>
<evidence type="ECO:0000256" key="2">
    <source>
        <dbReference type="ARBA" id="ARBA00022801"/>
    </source>
</evidence>
<keyword evidence="3 4" id="KW-0326">Glycosidase</keyword>
<comment type="caution">
    <text evidence="6">The sequence shown here is derived from an EMBL/GenBank/DDBJ whole genome shotgun (WGS) entry which is preliminary data.</text>
</comment>
<dbReference type="Pfam" id="PF17851">
    <property type="entry name" value="GH43_C2"/>
    <property type="match status" value="1"/>
</dbReference>
<evidence type="ECO:0000256" key="3">
    <source>
        <dbReference type="ARBA" id="ARBA00023295"/>
    </source>
</evidence>
<protein>
    <submittedName>
        <fullName evidence="6">Family 43 glycosylhydrolase</fullName>
    </submittedName>
</protein>
<sequence>MTVVHNPILPGCHPDPTICRVGDEFYLVTSTFEYLPGLPVLRSRDLVNWEPIGHVIDRPGMLDMVGMRSSSGLYAPTLRFHEGTFYLVCTLVDQNDGGRGGNFVVTATDPAGPWSDPIWLDVDGIDPSIFFDDDGRAWMHGTRLAREPQWHDQTEVWLRELDLQEMELIGEEHILWRGAVLGAVWTEGPHLYKVDGAYVLLAAEGGTEFHHAISVARADAVTGPYVGNKANPVLTHRHLGRGADIIGVGHADLVEAADGSWWSVMLAMRPYGGYHYNLGRETFLVPVVWEDGWPVFAPGEGRVPLEVDVPFAIDWAPGATQGDSTGIVPPDDPRWTALRAVPTEIAVSSGDGWTLPLRAESLAEPLVPAFLGIRQQHVDVDVVVALDADLQDGEEAGLVVRQSERDHVRLSIVGGSHTDRRVSAIHRNGDGEHLLGEMPLACDATDSVVLALRIRGQAYELCAGRTPQELDVVAVADGAALDSVATGGFLGLWLGVHGTSNGAPTSTELHIRSFEYVPR</sequence>
<evidence type="ECO:0000256" key="1">
    <source>
        <dbReference type="ARBA" id="ARBA00009865"/>
    </source>
</evidence>
<dbReference type="RefSeq" id="WP_366233267.1">
    <property type="nucleotide sequence ID" value="NZ_JBFBMH010000025.1"/>
</dbReference>
<dbReference type="InterPro" id="IPR023296">
    <property type="entry name" value="Glyco_hydro_beta-prop_sf"/>
</dbReference>
<dbReference type="CDD" id="cd18617">
    <property type="entry name" value="GH43_XynB-like"/>
    <property type="match status" value="1"/>
</dbReference>
<evidence type="ECO:0000256" key="4">
    <source>
        <dbReference type="RuleBase" id="RU361187"/>
    </source>
</evidence>
<evidence type="ECO:0000259" key="5">
    <source>
        <dbReference type="Pfam" id="PF17851"/>
    </source>
</evidence>
<dbReference type="InterPro" id="IPR013320">
    <property type="entry name" value="ConA-like_dom_sf"/>
</dbReference>
<dbReference type="Proteomes" id="UP001553715">
    <property type="component" value="Unassembled WGS sequence"/>
</dbReference>
<dbReference type="PANTHER" id="PTHR42812">
    <property type="entry name" value="BETA-XYLOSIDASE"/>
    <property type="match status" value="1"/>
</dbReference>
<dbReference type="SUPFAM" id="SSF49899">
    <property type="entry name" value="Concanavalin A-like lectins/glucanases"/>
    <property type="match status" value="1"/>
</dbReference>
<comment type="similarity">
    <text evidence="1 4">Belongs to the glycosyl hydrolase 43 family.</text>
</comment>
<keyword evidence="7" id="KW-1185">Reference proteome</keyword>
<dbReference type="SUPFAM" id="SSF75005">
    <property type="entry name" value="Arabinanase/levansucrase/invertase"/>
    <property type="match status" value="1"/>
</dbReference>
<proteinExistence type="inferred from homology"/>
<name>A0ABV3LK03_9MICO</name>